<dbReference type="Gene3D" id="3.40.710.10">
    <property type="entry name" value="DD-peptidase/beta-lactamase superfamily"/>
    <property type="match status" value="1"/>
</dbReference>
<dbReference type="GO" id="GO:0008360">
    <property type="term" value="P:regulation of cell shape"/>
    <property type="evidence" value="ECO:0007669"/>
    <property type="project" value="UniProtKB-KW"/>
</dbReference>
<comment type="caution">
    <text evidence="11">The sequence shown here is derived from an EMBL/GenBank/DDBJ whole genome shotgun (WGS) entry which is preliminary data.</text>
</comment>
<evidence type="ECO:0000256" key="4">
    <source>
        <dbReference type="ARBA" id="ARBA00022692"/>
    </source>
</evidence>
<keyword evidence="5" id="KW-0133">Cell shape</keyword>
<dbReference type="GO" id="GO:0030288">
    <property type="term" value="C:outer membrane-bounded periplasmic space"/>
    <property type="evidence" value="ECO:0007669"/>
    <property type="project" value="TreeGrafter"/>
</dbReference>
<evidence type="ECO:0000256" key="2">
    <source>
        <dbReference type="ARBA" id="ARBA00022676"/>
    </source>
</evidence>
<sequence length="158" mass="17661">LTNVLAEKDGYTEADLKKDDSLLYKYKSMASHDLQQNGYKIYTTIDKKIYDAMQKAKDQYQWYGPDKPEKIVDPETGEKKTVMEPVQVGAMLIENKTGKIISFVGGRKYDSEHQLNHATNAIRQNGSTMKPLLVYGPAIEFGKASPGTTLPDVALSLK</sequence>
<feature type="non-terminal residue" evidence="11">
    <location>
        <position position="1"/>
    </location>
</feature>
<keyword evidence="3" id="KW-0808">Transferase</keyword>
<keyword evidence="8" id="KW-0472">Membrane</keyword>
<keyword evidence="6" id="KW-0573">Peptidoglycan synthesis</keyword>
<evidence type="ECO:0000256" key="9">
    <source>
        <dbReference type="ARBA" id="ARBA00023316"/>
    </source>
</evidence>
<feature type="non-terminal residue" evidence="11">
    <location>
        <position position="158"/>
    </location>
</feature>
<evidence type="ECO:0000256" key="6">
    <source>
        <dbReference type="ARBA" id="ARBA00022984"/>
    </source>
</evidence>
<dbReference type="Proteomes" id="UP001285636">
    <property type="component" value="Unassembled WGS sequence"/>
</dbReference>
<dbReference type="PANTHER" id="PTHR32282:SF32">
    <property type="entry name" value="PENICILLIN-BINDING PROTEIN 2A"/>
    <property type="match status" value="1"/>
</dbReference>
<keyword evidence="1" id="KW-1003">Cell membrane</keyword>
<dbReference type="InterPro" id="IPR001460">
    <property type="entry name" value="PCN-bd_Tpept"/>
</dbReference>
<feature type="domain" description="Penicillin-binding protein transpeptidase" evidence="10">
    <location>
        <begin position="89"/>
        <end position="153"/>
    </location>
</feature>
<dbReference type="InterPro" id="IPR050396">
    <property type="entry name" value="Glycosyltr_51/Transpeptidase"/>
</dbReference>
<evidence type="ECO:0000313" key="12">
    <source>
        <dbReference type="Proteomes" id="UP001285636"/>
    </source>
</evidence>
<accession>A0AAJ2NRZ4</accession>
<organism evidence="11 12">
    <name type="scientific">Alkalihalophilus pseudofirmus</name>
    <name type="common">Bacillus pseudofirmus</name>
    <dbReference type="NCBI Taxonomy" id="79885"/>
    <lineage>
        <taxon>Bacteria</taxon>
        <taxon>Bacillati</taxon>
        <taxon>Bacillota</taxon>
        <taxon>Bacilli</taxon>
        <taxon>Bacillales</taxon>
        <taxon>Bacillaceae</taxon>
        <taxon>Alkalihalophilus</taxon>
    </lineage>
</organism>
<dbReference type="RefSeq" id="WP_323467720.1">
    <property type="nucleotide sequence ID" value="NZ_JAWJAY010000052.1"/>
</dbReference>
<evidence type="ECO:0000259" key="10">
    <source>
        <dbReference type="Pfam" id="PF00905"/>
    </source>
</evidence>
<reference evidence="11" key="1">
    <citation type="submission" date="2023-10" db="EMBL/GenBank/DDBJ databases">
        <title>Screening of Alkalihalophilus pseudofirmusBZ-TG-HK211 and Its Alleviation of Salt Stress on Rapeseed Growth.</title>
        <authorList>
            <person name="Zhao B."/>
            <person name="Guo T."/>
        </authorList>
    </citation>
    <scope>NUCLEOTIDE SEQUENCE</scope>
    <source>
        <strain evidence="11">BZ-TG-HK211</strain>
    </source>
</reference>
<evidence type="ECO:0000256" key="1">
    <source>
        <dbReference type="ARBA" id="ARBA00022475"/>
    </source>
</evidence>
<dbReference type="PANTHER" id="PTHR32282">
    <property type="entry name" value="BINDING PROTEIN TRANSPEPTIDASE, PUTATIVE-RELATED"/>
    <property type="match status" value="1"/>
</dbReference>
<dbReference type="Pfam" id="PF00905">
    <property type="entry name" value="Transpeptidase"/>
    <property type="match status" value="1"/>
</dbReference>
<dbReference type="GO" id="GO:0071555">
    <property type="term" value="P:cell wall organization"/>
    <property type="evidence" value="ECO:0007669"/>
    <property type="project" value="UniProtKB-KW"/>
</dbReference>
<dbReference type="SUPFAM" id="SSF56601">
    <property type="entry name" value="beta-lactamase/transpeptidase-like"/>
    <property type="match status" value="1"/>
</dbReference>
<keyword evidence="7" id="KW-1133">Transmembrane helix</keyword>
<evidence type="ECO:0000313" key="11">
    <source>
        <dbReference type="EMBL" id="MDV2887456.1"/>
    </source>
</evidence>
<gene>
    <name evidence="11" type="ORF">RYX45_19950</name>
</gene>
<dbReference type="GO" id="GO:0008955">
    <property type="term" value="F:peptidoglycan glycosyltransferase activity"/>
    <property type="evidence" value="ECO:0007669"/>
    <property type="project" value="TreeGrafter"/>
</dbReference>
<evidence type="ECO:0000256" key="7">
    <source>
        <dbReference type="ARBA" id="ARBA00022989"/>
    </source>
</evidence>
<dbReference type="GO" id="GO:0009252">
    <property type="term" value="P:peptidoglycan biosynthetic process"/>
    <property type="evidence" value="ECO:0007669"/>
    <property type="project" value="UniProtKB-KW"/>
</dbReference>
<name>A0AAJ2NRZ4_ALKPS</name>
<keyword evidence="9" id="KW-0961">Cell wall biogenesis/degradation</keyword>
<dbReference type="Gene3D" id="3.90.1310.40">
    <property type="match status" value="1"/>
</dbReference>
<evidence type="ECO:0000256" key="3">
    <source>
        <dbReference type="ARBA" id="ARBA00022679"/>
    </source>
</evidence>
<dbReference type="EMBL" id="JAWJAY010000052">
    <property type="protein sequence ID" value="MDV2887456.1"/>
    <property type="molecule type" value="Genomic_DNA"/>
</dbReference>
<dbReference type="GO" id="GO:0008658">
    <property type="term" value="F:penicillin binding"/>
    <property type="evidence" value="ECO:0007669"/>
    <property type="project" value="InterPro"/>
</dbReference>
<dbReference type="InterPro" id="IPR012338">
    <property type="entry name" value="Beta-lactam/transpept-like"/>
</dbReference>
<proteinExistence type="predicted"/>
<dbReference type="AlphaFoldDB" id="A0AAJ2NRZ4"/>
<evidence type="ECO:0000256" key="5">
    <source>
        <dbReference type="ARBA" id="ARBA00022960"/>
    </source>
</evidence>
<keyword evidence="4" id="KW-0812">Transmembrane</keyword>
<keyword evidence="2" id="KW-0328">Glycosyltransferase</keyword>
<evidence type="ECO:0000256" key="8">
    <source>
        <dbReference type="ARBA" id="ARBA00023136"/>
    </source>
</evidence>
<protein>
    <submittedName>
        <fullName evidence="11">Penicillin-binding transpeptidase domain-containing protein</fullName>
    </submittedName>
</protein>